<name>A0A1A9GEC1_9ACTN</name>
<sequence length="179" mass="19209">MAWEEELFAILDDLEQQAEAMFDAERSLELTDRSRAAYADVTLASRLMAATGAEVVLDVRGAGVVSGRLERVGAGWLLVRGPAQDWVVRTAAVSVARDLPARSVPEVAWPRVARLGVSSALRRLADAGERCVVHLVDGARHEGVPTRVGADFVELRATGERLQLVALDVLAAVQSRDAG</sequence>
<evidence type="ECO:0000313" key="1">
    <source>
        <dbReference type="EMBL" id="ANH36584.1"/>
    </source>
</evidence>
<gene>
    <name evidence="1" type="ORF">I601_0130</name>
</gene>
<accession>A0A1A9GEC1</accession>
<dbReference type="STRING" id="1300347.I601_0130"/>
<proteinExistence type="predicted"/>
<evidence type="ECO:0000313" key="2">
    <source>
        <dbReference type="Proteomes" id="UP000077868"/>
    </source>
</evidence>
<dbReference type="Proteomes" id="UP000077868">
    <property type="component" value="Chromosome"/>
</dbReference>
<keyword evidence="2" id="KW-1185">Reference proteome</keyword>
<dbReference type="EMBL" id="CP015079">
    <property type="protein sequence ID" value="ANH36584.1"/>
    <property type="molecule type" value="Genomic_DNA"/>
</dbReference>
<dbReference type="PATRIC" id="fig|1300347.3.peg.132"/>
<organism evidence="1 2">
    <name type="scientific">Nocardioides dokdonensis FR1436</name>
    <dbReference type="NCBI Taxonomy" id="1300347"/>
    <lineage>
        <taxon>Bacteria</taxon>
        <taxon>Bacillati</taxon>
        <taxon>Actinomycetota</taxon>
        <taxon>Actinomycetes</taxon>
        <taxon>Propionibacteriales</taxon>
        <taxon>Nocardioidaceae</taxon>
        <taxon>Nocardioides</taxon>
    </lineage>
</organism>
<protein>
    <submittedName>
        <fullName evidence="1">Uncharacterized protein</fullName>
    </submittedName>
</protein>
<dbReference type="OrthoDB" id="3787456at2"/>
<dbReference type="AlphaFoldDB" id="A0A1A9GEC1"/>
<dbReference type="RefSeq" id="WP_068105134.1">
    <property type="nucleotide sequence ID" value="NZ_CP015079.1"/>
</dbReference>
<dbReference type="KEGG" id="ndk:I601_0130"/>
<reference evidence="1 2" key="1">
    <citation type="submission" date="2016-03" db="EMBL/GenBank/DDBJ databases">
        <title>Complete genome sequence of a soil Actinobacterium, Nocardioides dokdonensis FR1436.</title>
        <authorList>
            <person name="Kwon S.-K."/>
            <person name="Kim K."/>
            <person name="Kim J.F."/>
        </authorList>
    </citation>
    <scope>NUCLEOTIDE SEQUENCE [LARGE SCALE GENOMIC DNA]</scope>
    <source>
        <strain evidence="1 2">FR1436</strain>
    </source>
</reference>